<sequence length="390" mass="42103">MTDRETRFREIAERYLPEEALRTIRARAARHDAENSFAADDLADLRELGYLTVFVPAEFGGPGLTLNEVARLQQRLATAAPATALAVNMHLMCTGVVRALHERGDTSLDWVFEDALAGEVFAFGISEPNNDWVLQGSNTRAVPTDDGGYLLSGVKIFTSLTPAWTRLIVHARDDSDPSAPMIVYGFLDRDAGGIEPSDDWDVMGMRASHSRATVLTEAPMRPERVSRRIPDGPNPDPLTFAITANFQLLVGAVYAGVAKRALDLAAQALGERSSAKRGVTLAEVPEFRVRLADAHRTYLGAAAQLDAYTRDFDERADHGAGWPLRLVSARLAAGEAARTCADAALQCAGGRAFSNASELARLYRDAAASIFHPPGADAARPMFAAALLDD</sequence>
<dbReference type="RefSeq" id="WP_160953581.1">
    <property type="nucleotide sequence ID" value="NZ_WWEQ01000038.1"/>
</dbReference>
<dbReference type="InterPro" id="IPR013786">
    <property type="entry name" value="AcylCoA_DH/ox_N"/>
</dbReference>
<comment type="caution">
    <text evidence="6">The sequence shown here is derived from an EMBL/GenBank/DDBJ whole genome shotgun (WGS) entry which is preliminary data.</text>
</comment>
<dbReference type="AlphaFoldDB" id="A0A6N9H7X6"/>
<dbReference type="InterPro" id="IPR013107">
    <property type="entry name" value="Acyl-CoA_DH_C"/>
</dbReference>
<dbReference type="Gene3D" id="1.20.140.10">
    <property type="entry name" value="Butyryl-CoA Dehydrogenase, subunit A, domain 3"/>
    <property type="match status" value="1"/>
</dbReference>
<gene>
    <name evidence="6" type="ORF">GSY69_09300</name>
</gene>
<dbReference type="PIRSF" id="PIRSF016578">
    <property type="entry name" value="HsaA"/>
    <property type="match status" value="1"/>
</dbReference>
<dbReference type="Gene3D" id="1.10.540.10">
    <property type="entry name" value="Acyl-CoA dehydrogenase/oxidase, N-terminal domain"/>
    <property type="match status" value="1"/>
</dbReference>
<dbReference type="InterPro" id="IPR036250">
    <property type="entry name" value="AcylCo_DH-like_C"/>
</dbReference>
<dbReference type="Proteomes" id="UP000469215">
    <property type="component" value="Unassembled WGS sequence"/>
</dbReference>
<dbReference type="PANTHER" id="PTHR43884:SF25">
    <property type="entry name" value="ACYL-COA DEHYDROGENASE YDBM-RELATED"/>
    <property type="match status" value="1"/>
</dbReference>
<dbReference type="Pfam" id="PF02771">
    <property type="entry name" value="Acyl-CoA_dh_N"/>
    <property type="match status" value="1"/>
</dbReference>
<dbReference type="SUPFAM" id="SSF56645">
    <property type="entry name" value="Acyl-CoA dehydrogenase NM domain-like"/>
    <property type="match status" value="1"/>
</dbReference>
<accession>A0A6N9H7X6</accession>
<evidence type="ECO:0000259" key="5">
    <source>
        <dbReference type="Pfam" id="PF08028"/>
    </source>
</evidence>
<feature type="domain" description="Acyl-CoA dehydrogenase/oxidase N-terminal" evidence="4">
    <location>
        <begin position="4"/>
        <end position="94"/>
    </location>
</feature>
<evidence type="ECO:0000313" key="7">
    <source>
        <dbReference type="Proteomes" id="UP000469215"/>
    </source>
</evidence>
<organism evidence="6 7">
    <name type="scientific">Brevibacterium rongguiense</name>
    <dbReference type="NCBI Taxonomy" id="2695267"/>
    <lineage>
        <taxon>Bacteria</taxon>
        <taxon>Bacillati</taxon>
        <taxon>Actinomycetota</taxon>
        <taxon>Actinomycetes</taxon>
        <taxon>Micrococcales</taxon>
        <taxon>Brevibacteriaceae</taxon>
        <taxon>Brevibacterium</taxon>
    </lineage>
</organism>
<dbReference type="SUPFAM" id="SSF47203">
    <property type="entry name" value="Acyl-CoA dehydrogenase C-terminal domain-like"/>
    <property type="match status" value="1"/>
</dbReference>
<dbReference type="PANTHER" id="PTHR43884">
    <property type="entry name" value="ACYL-COA DEHYDROGENASE"/>
    <property type="match status" value="1"/>
</dbReference>
<proteinExistence type="predicted"/>
<keyword evidence="1" id="KW-0285">Flavoprotein</keyword>
<protein>
    <submittedName>
        <fullName evidence="6">Acyl-CoA dehydrogenase</fullName>
    </submittedName>
</protein>
<reference evidence="6 7" key="1">
    <citation type="submission" date="2020-01" db="EMBL/GenBank/DDBJ databases">
        <authorList>
            <person name="Deng T."/>
        </authorList>
    </citation>
    <scope>NUCLEOTIDE SEQUENCE [LARGE SCALE GENOMIC DNA]</scope>
    <source>
        <strain evidence="6 7">5221</strain>
    </source>
</reference>
<dbReference type="InterPro" id="IPR009100">
    <property type="entry name" value="AcylCoA_DH/oxidase_NM_dom_sf"/>
</dbReference>
<dbReference type="EMBL" id="WWEQ01000038">
    <property type="protein sequence ID" value="MYM20158.1"/>
    <property type="molecule type" value="Genomic_DNA"/>
</dbReference>
<name>A0A6N9H7X6_9MICO</name>
<keyword evidence="7" id="KW-1185">Reference proteome</keyword>
<evidence type="ECO:0000259" key="4">
    <source>
        <dbReference type="Pfam" id="PF02771"/>
    </source>
</evidence>
<dbReference type="GO" id="GO:0050660">
    <property type="term" value="F:flavin adenine dinucleotide binding"/>
    <property type="evidence" value="ECO:0007669"/>
    <property type="project" value="InterPro"/>
</dbReference>
<evidence type="ECO:0000256" key="2">
    <source>
        <dbReference type="ARBA" id="ARBA00023002"/>
    </source>
</evidence>
<dbReference type="Pfam" id="PF08028">
    <property type="entry name" value="Acyl-CoA_dh_2"/>
    <property type="match status" value="1"/>
</dbReference>
<evidence type="ECO:0000313" key="6">
    <source>
        <dbReference type="EMBL" id="MYM20158.1"/>
    </source>
</evidence>
<keyword evidence="2" id="KW-0560">Oxidoreductase</keyword>
<evidence type="ECO:0000259" key="3">
    <source>
        <dbReference type="Pfam" id="PF02770"/>
    </source>
</evidence>
<feature type="domain" description="Acyl-CoA oxidase/dehydrogenase middle" evidence="3">
    <location>
        <begin position="122"/>
        <end position="214"/>
    </location>
</feature>
<dbReference type="InterPro" id="IPR037069">
    <property type="entry name" value="AcylCoA_DH/ox_N_sf"/>
</dbReference>
<feature type="domain" description="Acyl-CoA dehydrogenase C-terminal" evidence="5">
    <location>
        <begin position="249"/>
        <end position="372"/>
    </location>
</feature>
<dbReference type="InterPro" id="IPR046373">
    <property type="entry name" value="Acyl-CoA_Oxase/DH_mid-dom_sf"/>
</dbReference>
<dbReference type="GO" id="GO:0003995">
    <property type="term" value="F:acyl-CoA dehydrogenase activity"/>
    <property type="evidence" value="ECO:0007669"/>
    <property type="project" value="TreeGrafter"/>
</dbReference>
<dbReference type="InterPro" id="IPR006091">
    <property type="entry name" value="Acyl-CoA_Oxase/DH_mid-dom"/>
</dbReference>
<dbReference type="Pfam" id="PF02770">
    <property type="entry name" value="Acyl-CoA_dh_M"/>
    <property type="match status" value="1"/>
</dbReference>
<dbReference type="Gene3D" id="2.40.110.10">
    <property type="entry name" value="Butyryl-CoA Dehydrogenase, subunit A, domain 2"/>
    <property type="match status" value="1"/>
</dbReference>
<evidence type="ECO:0000256" key="1">
    <source>
        <dbReference type="ARBA" id="ARBA00022630"/>
    </source>
</evidence>